<keyword evidence="8 18" id="KW-0812">Transmembrane</keyword>
<evidence type="ECO:0000256" key="15">
    <source>
        <dbReference type="ARBA" id="ARBA00023128"/>
    </source>
</evidence>
<feature type="domain" description="NADH:quinone oxidoreductase/Mrp antiporter transmembrane" evidence="19">
    <location>
        <begin position="25"/>
        <end position="280"/>
    </location>
</feature>
<evidence type="ECO:0000256" key="8">
    <source>
        <dbReference type="ARBA" id="ARBA00022692"/>
    </source>
</evidence>
<name>A0A7H1KHQ1_9CUCU</name>
<dbReference type="GO" id="GO:0008137">
    <property type="term" value="F:NADH dehydrogenase (ubiquinone) activity"/>
    <property type="evidence" value="ECO:0007669"/>
    <property type="project" value="UniProtKB-EC"/>
</dbReference>
<evidence type="ECO:0000256" key="10">
    <source>
        <dbReference type="ARBA" id="ARBA00022967"/>
    </source>
</evidence>
<feature type="transmembrane region" description="Helical" evidence="18">
    <location>
        <begin position="314"/>
        <end position="336"/>
    </location>
</feature>
<sequence length="337" mass="38873">MINLYKILFFNLLISSTLISISTLSWFTAWIGLEMNLLAILALMKTTENKFSAEATIKYFIVQAMASSLLLFSIVIFSCLNLLNFQISLMPSLLIGSTLILKMGAAPLHFWLPEVTAGLSWNLVFLILTWQKIAPFILLSYTMKSTIFFTLVIIFSSFISSIQGINQICLRKIMAFSSINHMGWMLSALMSSLNLWYYYFLIYSLMNMNILYFFNKYHLIYMPQYNKMFIANKTLKFLFAMNFLSLGGLPPFIGFYPKWLTIDFLVNNNFFWLSFTLSILTLGTLYFYSRLIFPALTLTQLDSISLPLPGKTNYYFSFINFTLLGSLPLTFSMMSFL</sequence>
<dbReference type="PRINTS" id="PR01436">
    <property type="entry name" value="NADHDHGNASE2"/>
</dbReference>
<feature type="transmembrane region" description="Helical" evidence="18">
    <location>
        <begin position="235"/>
        <end position="257"/>
    </location>
</feature>
<accession>A0A7H1KHQ1</accession>
<evidence type="ECO:0000256" key="6">
    <source>
        <dbReference type="ARBA" id="ARBA00022448"/>
    </source>
</evidence>
<dbReference type="EMBL" id="MT653600">
    <property type="protein sequence ID" value="QNT26817.1"/>
    <property type="molecule type" value="Genomic_DNA"/>
</dbReference>
<organism evidence="20">
    <name type="scientific">Trigonopterus selaruensis</name>
    <dbReference type="NCBI Taxonomy" id="2678945"/>
    <lineage>
        <taxon>Eukaryota</taxon>
        <taxon>Metazoa</taxon>
        <taxon>Ecdysozoa</taxon>
        <taxon>Arthropoda</taxon>
        <taxon>Hexapoda</taxon>
        <taxon>Insecta</taxon>
        <taxon>Pterygota</taxon>
        <taxon>Neoptera</taxon>
        <taxon>Endopterygota</taxon>
        <taxon>Coleoptera</taxon>
        <taxon>Polyphaga</taxon>
        <taxon>Cucujiformia</taxon>
        <taxon>Curculionidae</taxon>
        <taxon>Cryptorhynchinae</taxon>
        <taxon>Trigonopterus</taxon>
    </lineage>
</organism>
<feature type="transmembrane region" description="Helical" evidence="18">
    <location>
        <begin position="196"/>
        <end position="214"/>
    </location>
</feature>
<evidence type="ECO:0000256" key="16">
    <source>
        <dbReference type="ARBA" id="ARBA00023136"/>
    </source>
</evidence>
<comment type="function">
    <text evidence="18">Core subunit of the mitochondrial membrane respiratory chain NADH dehydrogenase (Complex I) which catalyzes electron transfer from NADH through the respiratory chain, using ubiquinone as an electron acceptor. Essential for the catalytic activity and assembly of complex I.</text>
</comment>
<dbReference type="AlphaFoldDB" id="A0A7H1KHQ1"/>
<evidence type="ECO:0000256" key="5">
    <source>
        <dbReference type="ARBA" id="ARBA00021008"/>
    </source>
</evidence>
<proteinExistence type="inferred from homology"/>
<evidence type="ECO:0000259" key="19">
    <source>
        <dbReference type="Pfam" id="PF00361"/>
    </source>
</evidence>
<keyword evidence="12 18" id="KW-1133">Transmembrane helix</keyword>
<dbReference type="InterPro" id="IPR001750">
    <property type="entry name" value="ND/Mrp_TM"/>
</dbReference>
<evidence type="ECO:0000256" key="17">
    <source>
        <dbReference type="ARBA" id="ARBA00049551"/>
    </source>
</evidence>
<keyword evidence="11 18" id="KW-0249">Electron transport</keyword>
<reference evidence="20" key="1">
    <citation type="submission" date="2020-06" db="EMBL/GenBank/DDBJ databases">
        <title>Mitochondrial genomes of twelve species of hyperdiverse Trigonopterus weevils.</title>
        <authorList>
            <person name="Narakusumo R.P."/>
            <person name="Pons J."/>
            <person name="Riedel A."/>
        </authorList>
    </citation>
    <scope>NUCLEOTIDE SEQUENCE</scope>
</reference>
<dbReference type="Pfam" id="PF00361">
    <property type="entry name" value="Proton_antipo_M"/>
    <property type="match status" value="1"/>
</dbReference>
<dbReference type="PANTHER" id="PTHR46552:SF1">
    <property type="entry name" value="NADH-UBIQUINONE OXIDOREDUCTASE CHAIN 2"/>
    <property type="match status" value="1"/>
</dbReference>
<comment type="subcellular location">
    <subcellularLocation>
        <location evidence="2 18">Mitochondrion inner membrane</location>
        <topology evidence="2 18">Multi-pass membrane protein</topology>
    </subcellularLocation>
</comment>
<dbReference type="PANTHER" id="PTHR46552">
    <property type="entry name" value="NADH-UBIQUINONE OXIDOREDUCTASE CHAIN 2"/>
    <property type="match status" value="1"/>
</dbReference>
<dbReference type="EC" id="7.1.1.2" evidence="4 18"/>
<keyword evidence="9 18" id="KW-0999">Mitochondrion inner membrane</keyword>
<evidence type="ECO:0000256" key="1">
    <source>
        <dbReference type="ARBA" id="ARBA00003257"/>
    </source>
</evidence>
<feature type="transmembrane region" description="Helical" evidence="18">
    <location>
        <begin position="147"/>
        <end position="166"/>
    </location>
</feature>
<dbReference type="GO" id="GO:0006120">
    <property type="term" value="P:mitochondrial electron transport, NADH to ubiquinone"/>
    <property type="evidence" value="ECO:0007669"/>
    <property type="project" value="InterPro"/>
</dbReference>
<comment type="catalytic activity">
    <reaction evidence="17 18">
        <text>a ubiquinone + NADH + 5 H(+)(in) = a ubiquinol + NAD(+) + 4 H(+)(out)</text>
        <dbReference type="Rhea" id="RHEA:29091"/>
        <dbReference type="Rhea" id="RHEA-COMP:9565"/>
        <dbReference type="Rhea" id="RHEA-COMP:9566"/>
        <dbReference type="ChEBI" id="CHEBI:15378"/>
        <dbReference type="ChEBI" id="CHEBI:16389"/>
        <dbReference type="ChEBI" id="CHEBI:17976"/>
        <dbReference type="ChEBI" id="CHEBI:57540"/>
        <dbReference type="ChEBI" id="CHEBI:57945"/>
        <dbReference type="EC" id="7.1.1.2"/>
    </reaction>
</comment>
<keyword evidence="15 18" id="KW-0496">Mitochondrion</keyword>
<evidence type="ECO:0000256" key="13">
    <source>
        <dbReference type="ARBA" id="ARBA00023027"/>
    </source>
</evidence>
<keyword evidence="7 18" id="KW-0679">Respiratory chain</keyword>
<evidence type="ECO:0000313" key="20">
    <source>
        <dbReference type="EMBL" id="QNT26817.1"/>
    </source>
</evidence>
<geneLocation type="mitochondrion" evidence="20"/>
<evidence type="ECO:0000256" key="9">
    <source>
        <dbReference type="ARBA" id="ARBA00022792"/>
    </source>
</evidence>
<evidence type="ECO:0000256" key="3">
    <source>
        <dbReference type="ARBA" id="ARBA00007012"/>
    </source>
</evidence>
<feature type="transmembrane region" description="Helical" evidence="18">
    <location>
        <begin position="269"/>
        <end position="293"/>
    </location>
</feature>
<evidence type="ECO:0000256" key="12">
    <source>
        <dbReference type="ARBA" id="ARBA00022989"/>
    </source>
</evidence>
<keyword evidence="13 18" id="KW-0520">NAD</keyword>
<evidence type="ECO:0000256" key="4">
    <source>
        <dbReference type="ARBA" id="ARBA00012944"/>
    </source>
</evidence>
<evidence type="ECO:0000256" key="18">
    <source>
        <dbReference type="RuleBase" id="RU003403"/>
    </source>
</evidence>
<dbReference type="InterPro" id="IPR050175">
    <property type="entry name" value="Complex_I_Subunit_2"/>
</dbReference>
<evidence type="ECO:0000256" key="11">
    <source>
        <dbReference type="ARBA" id="ARBA00022982"/>
    </source>
</evidence>
<keyword evidence="6" id="KW-0813">Transport</keyword>
<comment type="similarity">
    <text evidence="3 18">Belongs to the complex I subunit 2 family.</text>
</comment>
<feature type="transmembrane region" description="Helical" evidence="18">
    <location>
        <begin position="119"/>
        <end position="141"/>
    </location>
</feature>
<keyword evidence="14 18" id="KW-0830">Ubiquinone</keyword>
<evidence type="ECO:0000256" key="2">
    <source>
        <dbReference type="ARBA" id="ARBA00004448"/>
    </source>
</evidence>
<protein>
    <recommendedName>
        <fullName evidence="5 18">NADH-ubiquinone oxidoreductase chain 2</fullName>
        <ecNumber evidence="4 18">7.1.1.2</ecNumber>
    </recommendedName>
</protein>
<keyword evidence="16 18" id="KW-0472">Membrane</keyword>
<feature type="transmembrane region" description="Helical" evidence="18">
    <location>
        <begin position="89"/>
        <end position="112"/>
    </location>
</feature>
<dbReference type="GO" id="GO:0005743">
    <property type="term" value="C:mitochondrial inner membrane"/>
    <property type="evidence" value="ECO:0007669"/>
    <property type="project" value="UniProtKB-SubCell"/>
</dbReference>
<gene>
    <name evidence="20" type="primary">nad2</name>
</gene>
<feature type="transmembrane region" description="Helical" evidence="18">
    <location>
        <begin position="7"/>
        <end position="24"/>
    </location>
</feature>
<keyword evidence="10 18" id="KW-1278">Translocase</keyword>
<feature type="transmembrane region" description="Helical" evidence="18">
    <location>
        <begin position="59"/>
        <end position="83"/>
    </location>
</feature>
<dbReference type="InterPro" id="IPR003917">
    <property type="entry name" value="NADH_UbQ_OxRdtase_chain2"/>
</dbReference>
<evidence type="ECO:0000256" key="7">
    <source>
        <dbReference type="ARBA" id="ARBA00022660"/>
    </source>
</evidence>
<comment type="function">
    <text evidence="1">Core subunit of the mitochondrial membrane respiratory chain NADH dehydrogenase (Complex I) that is believed to belong to the minimal assembly required for catalysis. Complex I functions in the transfer of electrons from NADH to the respiratory chain. The immediate electron acceptor for the enzyme is believed to be ubiquinone.</text>
</comment>
<evidence type="ECO:0000256" key="14">
    <source>
        <dbReference type="ARBA" id="ARBA00023075"/>
    </source>
</evidence>